<accession>A0A1W5DDA9</accession>
<dbReference type="Pfam" id="PF01253">
    <property type="entry name" value="SUI1"/>
    <property type="match status" value="1"/>
</dbReference>
<evidence type="ECO:0000259" key="2">
    <source>
        <dbReference type="PROSITE" id="PS50296"/>
    </source>
</evidence>
<feature type="region of interest" description="Disordered" evidence="1">
    <location>
        <begin position="412"/>
        <end position="434"/>
    </location>
</feature>
<protein>
    <submittedName>
        <fullName evidence="3">Eukaryotic translation initiation factor sui1 family protein</fullName>
    </submittedName>
</protein>
<feature type="compositionally biased region" description="Acidic residues" evidence="1">
    <location>
        <begin position="247"/>
        <end position="257"/>
    </location>
</feature>
<dbReference type="Proteomes" id="UP000192927">
    <property type="component" value="Unassembled WGS sequence"/>
</dbReference>
<name>A0A1W5DDA9_9LECA</name>
<dbReference type="Pfam" id="PF26292">
    <property type="entry name" value="PUA_elF2D"/>
    <property type="match status" value="1"/>
</dbReference>
<dbReference type="InterPro" id="IPR036885">
    <property type="entry name" value="SWIB_MDM2_dom_sf"/>
</dbReference>
<dbReference type="Gene3D" id="3.10.400.20">
    <property type="match status" value="1"/>
</dbReference>
<dbReference type="Gene3D" id="3.30.780.10">
    <property type="entry name" value="SUI1-like domain"/>
    <property type="match status" value="1"/>
</dbReference>
<keyword evidence="3" id="KW-0396">Initiation factor</keyword>
<dbReference type="InterPro" id="IPR039757">
    <property type="entry name" value="EIF2D"/>
</dbReference>
<dbReference type="InterPro" id="IPR058886">
    <property type="entry name" value="SWIB_eIF2D"/>
</dbReference>
<dbReference type="GO" id="GO:0003743">
    <property type="term" value="F:translation initiation factor activity"/>
    <property type="evidence" value="ECO:0007669"/>
    <property type="project" value="UniProtKB-KW"/>
</dbReference>
<dbReference type="PROSITE" id="PS50296">
    <property type="entry name" value="SUI1"/>
    <property type="match status" value="1"/>
</dbReference>
<feature type="region of interest" description="Disordered" evidence="1">
    <location>
        <begin position="245"/>
        <end position="282"/>
    </location>
</feature>
<dbReference type="InterPro" id="IPR036877">
    <property type="entry name" value="SUI1_dom_sf"/>
</dbReference>
<feature type="domain" description="SUI1" evidence="2">
    <location>
        <begin position="561"/>
        <end position="637"/>
    </location>
</feature>
<keyword evidence="3" id="KW-0648">Protein biosynthesis</keyword>
<dbReference type="InterPro" id="IPR039759">
    <property type="entry name" value="eIF2D_SUI1"/>
</dbReference>
<dbReference type="InterPro" id="IPR057429">
    <property type="entry name" value="WH_eIF2D"/>
</dbReference>
<dbReference type="Pfam" id="PF25304">
    <property type="entry name" value="WHD_eIF2D"/>
    <property type="match status" value="1"/>
</dbReference>
<dbReference type="EMBL" id="FWEW01003744">
    <property type="protein sequence ID" value="SLM40960.1"/>
    <property type="molecule type" value="Genomic_DNA"/>
</dbReference>
<dbReference type="PANTHER" id="PTHR12217:SF4">
    <property type="entry name" value="EUKARYOTIC TRANSLATION INITIATION FACTOR 2D"/>
    <property type="match status" value="1"/>
</dbReference>
<dbReference type="AlphaFoldDB" id="A0A1W5DDA9"/>
<dbReference type="CDD" id="cd21156">
    <property type="entry name" value="PUA_eIF2d-like"/>
    <property type="match status" value="1"/>
</dbReference>
<dbReference type="InterPro" id="IPR001950">
    <property type="entry name" value="SUI1"/>
</dbReference>
<reference evidence="4" key="1">
    <citation type="submission" date="2017-03" db="EMBL/GenBank/DDBJ databases">
        <authorList>
            <person name="Sharma R."/>
            <person name="Thines M."/>
        </authorList>
    </citation>
    <scope>NUCLEOTIDE SEQUENCE [LARGE SCALE GENOMIC DNA]</scope>
</reference>
<dbReference type="CDD" id="cd11608">
    <property type="entry name" value="eIF2D_C"/>
    <property type="match status" value="1"/>
</dbReference>
<dbReference type="GO" id="GO:0001731">
    <property type="term" value="P:formation of translation preinitiation complex"/>
    <property type="evidence" value="ECO:0007669"/>
    <property type="project" value="InterPro"/>
</dbReference>
<dbReference type="InterPro" id="IPR048248">
    <property type="entry name" value="PUA_eIF2d-like"/>
</dbReference>
<dbReference type="SUPFAM" id="SSF55159">
    <property type="entry name" value="eIF1-like"/>
    <property type="match status" value="1"/>
</dbReference>
<dbReference type="InterPro" id="IPR015947">
    <property type="entry name" value="PUA-like_sf"/>
</dbReference>
<evidence type="ECO:0000256" key="1">
    <source>
        <dbReference type="SAM" id="MobiDB-lite"/>
    </source>
</evidence>
<evidence type="ECO:0000313" key="3">
    <source>
        <dbReference type="EMBL" id="SLM40960.1"/>
    </source>
</evidence>
<dbReference type="PANTHER" id="PTHR12217">
    <property type="entry name" value="EUKARYOTIC TRANSLATION INITIATION FACTOR 2D"/>
    <property type="match status" value="1"/>
</dbReference>
<proteinExistence type="predicted"/>
<organism evidence="3 4">
    <name type="scientific">Lasallia pustulata</name>
    <dbReference type="NCBI Taxonomy" id="136370"/>
    <lineage>
        <taxon>Eukaryota</taxon>
        <taxon>Fungi</taxon>
        <taxon>Dikarya</taxon>
        <taxon>Ascomycota</taxon>
        <taxon>Pezizomycotina</taxon>
        <taxon>Lecanoromycetes</taxon>
        <taxon>OSLEUM clade</taxon>
        <taxon>Umbilicariomycetidae</taxon>
        <taxon>Umbilicariales</taxon>
        <taxon>Umbilicariaceae</taxon>
        <taxon>Lasallia</taxon>
    </lineage>
</organism>
<sequence length="654" mass="71646">MFKKKPNVKPLSPLRSSDRRKIADQIIADYGIEVPKTEVAEAGSDEQTTPAAVGLGALRNSLLPDHSLSARFTTTAGPNLKQVSGTIYAGAHPGQEQRILWIKIEERLYPTVYTLWHNPRITPLLHTPEVVLRKLRGGADLMTPGLARGPPFPSKATKDTIVAIASLENPSVPMVVGVCEIDVSALQQVQGAKGHAVRGVHWDGDEIWAWSTSGKQGGNAPEHIDGWDIDKEPDVLSRQMEDLRVEDSEDALEDDQDGGGVALNKPSERARSDFVNGEDAPPYEKVDVDDKELSTREIDDIFRKAFLYGLHHHRNTHKEDPHHGLEFPIPQSLIVSNLILPYLPISTPAQAASLQIRKTSWKNAKKFIKTMDKEKLLKSKDRNGGETVVVDIDFEDLAIINFVPYKLPKKDTPTADTGGGGGGKAIAAGGPSGDDSIGQQLKKIILFRPKEKLSPVFEASNSNVKHLYLPAELRPIINSYIENENLVSTTNKRLVNLNPILANAVFDGRSSLDSEVLAKGSVPRDALIERILESCSPFYAILRNEETRDDVKAKAGQAPKIQILLETRSGNKTVTKVSGVEAFYINPQALAEELQKACASSTSVGQLVGSSPKNPVMEIMVQGPQKEVVCTALEKRGVNRHWIEVADKTKGKKR</sequence>
<keyword evidence="4" id="KW-1185">Reference proteome</keyword>
<dbReference type="Pfam" id="PF26291">
    <property type="entry name" value="SWIB_eIF2D"/>
    <property type="match status" value="1"/>
</dbReference>
<dbReference type="FunFam" id="3.30.780.10:FF:000008">
    <property type="entry name" value="eukaryotic translation initiation factor 2D"/>
    <property type="match status" value="1"/>
</dbReference>
<dbReference type="SUPFAM" id="SSF88697">
    <property type="entry name" value="PUA domain-like"/>
    <property type="match status" value="1"/>
</dbReference>
<evidence type="ECO:0000313" key="4">
    <source>
        <dbReference type="Proteomes" id="UP000192927"/>
    </source>
</evidence>
<dbReference type="SUPFAM" id="SSF47592">
    <property type="entry name" value="SWIB/MDM2 domain"/>
    <property type="match status" value="1"/>
</dbReference>